<dbReference type="Proteomes" id="UP001143981">
    <property type="component" value="Unassembled WGS sequence"/>
</dbReference>
<organism evidence="4 5">
    <name type="scientific">Coemansia biformis</name>
    <dbReference type="NCBI Taxonomy" id="1286918"/>
    <lineage>
        <taxon>Eukaryota</taxon>
        <taxon>Fungi</taxon>
        <taxon>Fungi incertae sedis</taxon>
        <taxon>Zoopagomycota</taxon>
        <taxon>Kickxellomycotina</taxon>
        <taxon>Kickxellomycetes</taxon>
        <taxon>Kickxellales</taxon>
        <taxon>Kickxellaceae</taxon>
        <taxon>Coemansia</taxon>
    </lineage>
</organism>
<dbReference type="Gene3D" id="1.25.40.10">
    <property type="entry name" value="Tetratricopeptide repeat domain"/>
    <property type="match status" value="4"/>
</dbReference>
<dbReference type="PANTHER" id="PTHR15704">
    <property type="entry name" value="SUPERKILLER 3 PROTEIN-RELATED"/>
    <property type="match status" value="1"/>
</dbReference>
<dbReference type="InterPro" id="IPR039226">
    <property type="entry name" value="Ski3/TTC37"/>
</dbReference>
<dbReference type="PANTHER" id="PTHR15704:SF7">
    <property type="entry name" value="SUPERKILLER COMPLEX PROTEIN 3"/>
    <property type="match status" value="1"/>
</dbReference>
<evidence type="ECO:0000313" key="5">
    <source>
        <dbReference type="Proteomes" id="UP001143981"/>
    </source>
</evidence>
<dbReference type="GO" id="GO:0055087">
    <property type="term" value="C:Ski complex"/>
    <property type="evidence" value="ECO:0007669"/>
    <property type="project" value="InterPro"/>
</dbReference>
<keyword evidence="1" id="KW-0677">Repeat</keyword>
<dbReference type="EMBL" id="JANBOI010000738">
    <property type="protein sequence ID" value="KAJ1728795.1"/>
    <property type="molecule type" value="Genomic_DNA"/>
</dbReference>
<feature type="repeat" description="TPR" evidence="3">
    <location>
        <begin position="450"/>
        <end position="483"/>
    </location>
</feature>
<dbReference type="OrthoDB" id="421075at2759"/>
<name>A0A9W8CY80_9FUNG</name>
<reference evidence="4" key="1">
    <citation type="submission" date="2022-07" db="EMBL/GenBank/DDBJ databases">
        <title>Phylogenomic reconstructions and comparative analyses of Kickxellomycotina fungi.</title>
        <authorList>
            <person name="Reynolds N.K."/>
            <person name="Stajich J.E."/>
            <person name="Barry K."/>
            <person name="Grigoriev I.V."/>
            <person name="Crous P."/>
            <person name="Smith M.E."/>
        </authorList>
    </citation>
    <scope>NUCLEOTIDE SEQUENCE</scope>
    <source>
        <strain evidence="4">BCRC 34381</strain>
    </source>
</reference>
<evidence type="ECO:0000256" key="3">
    <source>
        <dbReference type="PROSITE-ProRule" id="PRU00339"/>
    </source>
</evidence>
<dbReference type="AlphaFoldDB" id="A0A9W8CY80"/>
<proteinExistence type="predicted"/>
<keyword evidence="2 3" id="KW-0802">TPR repeat</keyword>
<evidence type="ECO:0000313" key="4">
    <source>
        <dbReference type="EMBL" id="KAJ1728795.1"/>
    </source>
</evidence>
<protein>
    <submittedName>
        <fullName evidence="4">Superkiller protein 3</fullName>
    </submittedName>
</protein>
<dbReference type="PROSITE" id="PS50005">
    <property type="entry name" value="TPR"/>
    <property type="match status" value="1"/>
</dbReference>
<evidence type="ECO:0000256" key="2">
    <source>
        <dbReference type="ARBA" id="ARBA00022803"/>
    </source>
</evidence>
<gene>
    <name evidence="4" type="primary">SKI3_1</name>
    <name evidence="4" type="ORF">LPJ61_003847</name>
</gene>
<evidence type="ECO:0000256" key="1">
    <source>
        <dbReference type="ARBA" id="ARBA00022737"/>
    </source>
</evidence>
<dbReference type="GO" id="GO:0006401">
    <property type="term" value="P:RNA catabolic process"/>
    <property type="evidence" value="ECO:0007669"/>
    <property type="project" value="InterPro"/>
</dbReference>
<comment type="caution">
    <text evidence="4">The sequence shown here is derived from an EMBL/GenBank/DDBJ whole genome shotgun (WGS) entry which is preliminary data.</text>
</comment>
<dbReference type="SMART" id="SM00028">
    <property type="entry name" value="TPR"/>
    <property type="match status" value="5"/>
</dbReference>
<dbReference type="InterPro" id="IPR011990">
    <property type="entry name" value="TPR-like_helical_dom_sf"/>
</dbReference>
<sequence length="920" mass="97590">MGGEWQQDKRHAYASWIRAAQLNPYVPGVFGGLGEWYQQHGNDPERAKRCLAKAVDLDCTGAEAGQLLADLYLADGSDDLCEAHLLRVTEAKYAQPWAWKRLGFLFLRQGHCEKASVALQNALSADRTDRACWEGLCDAYMGIGRTHTAVKVAQKVVELDPGRVSGHWQSAQACMRANDAVAALQHFERAAECLAAAEDRVAQRALWAQPLAIGKAECLVACAERWHAEGLLGRVADASNAALEAVLALLAGPSAAHEEEPPAFLLWGIVYAACVWLSRVGALFGQDPSLARSETVRSLVGHAEARAEPPKFLAETAGLAATEHRTCGLHGGYIQQLFELAARAACLRIPAASSAELASAAWADLGSVYFEHSTRFFTVPLRTVGDDDAAAESQPLLAAAANCALAAVQLDSASARAHNLQGLVAMQQQQQAALAQHAFIMASRRAPLSAMPWANLGFLYFQHGDVELANKAFSRAQMLDPAAILVWLGQALIAESIGSDECVDLFEACMLLEGASNDVADFGYASQVWRLAVGAGSAGSAGVGEGREALSHSSHSRLALAIYAARRYVARAEDGQGAGHHLLGLLLEQNGEYECAAEAYQVAHERAASSAEAGGLREWGALTCLARAQCSAAQYGAAVESYGRGAALLQSGDVEGQLVAEQGGAAQLFYYVLGYGLALFFDGQLEESLARFEQVLALADGAPEQRPHVAVMLAQVLWALGSEEHRALARQHLVEAMGEHAGFLPGLATLFAIGLLQDDGELVGAVRSELMQVHGDPDHSVPRLESYLAVLRDDPAGGRRAVARALHREPADASLWLLLADFDALCQRHSSAAGAAAAALQLFQQAMRGRQAWGAIPPRALLNSASLHVATSALAVESRALAASTAGQRAAQTAARRAVMYGPWVDGAWACLDAARGAAV</sequence>
<dbReference type="SUPFAM" id="SSF48452">
    <property type="entry name" value="TPR-like"/>
    <property type="match status" value="3"/>
</dbReference>
<dbReference type="InterPro" id="IPR019734">
    <property type="entry name" value="TPR_rpt"/>
</dbReference>
<keyword evidence="5" id="KW-1185">Reference proteome</keyword>
<accession>A0A9W8CY80</accession>